<evidence type="ECO:0000256" key="2">
    <source>
        <dbReference type="ARBA" id="ARBA00004120"/>
    </source>
</evidence>
<feature type="compositionally biased region" description="Basic and acidic residues" evidence="11">
    <location>
        <begin position="232"/>
        <end position="242"/>
    </location>
</feature>
<feature type="compositionally biased region" description="Low complexity" evidence="11">
    <location>
        <begin position="99"/>
        <end position="117"/>
    </location>
</feature>
<feature type="compositionally biased region" description="Low complexity" evidence="11">
    <location>
        <begin position="166"/>
        <end position="178"/>
    </location>
</feature>
<evidence type="ECO:0000256" key="6">
    <source>
        <dbReference type="ARBA" id="ARBA00022490"/>
    </source>
</evidence>
<keyword evidence="10" id="KW-0966">Cell projection</keyword>
<dbReference type="OrthoDB" id="2163581at2759"/>
<feature type="compositionally biased region" description="Basic and acidic residues" evidence="11">
    <location>
        <begin position="133"/>
        <end position="145"/>
    </location>
</feature>
<keyword evidence="7" id="KW-0970">Cilium biogenesis/degradation</keyword>
<keyword evidence="13" id="KW-1185">Reference proteome</keyword>
<protein>
    <recommendedName>
        <fullName evidence="5">Centrosomal protein of 19 kDa</fullName>
    </recommendedName>
</protein>
<comment type="subcellular location">
    <subcellularLocation>
        <location evidence="2">Cytoplasm</location>
        <location evidence="2">Cytoskeleton</location>
        <location evidence="2">Cilium basal body</location>
    </subcellularLocation>
    <subcellularLocation>
        <location evidence="1">Cytoplasm</location>
        <location evidence="1">Cytoskeleton</location>
        <location evidence="1">Microtubule organizing center</location>
        <location evidence="1">Centrosome</location>
        <location evidence="1">Centriole</location>
    </subcellularLocation>
    <subcellularLocation>
        <location evidence="3">Cytoplasm</location>
        <location evidence="3">Cytoskeleton</location>
        <location evidence="3">Spindle</location>
    </subcellularLocation>
</comment>
<evidence type="ECO:0000313" key="12">
    <source>
        <dbReference type="EMBL" id="CBY24625.1"/>
    </source>
</evidence>
<dbReference type="EMBL" id="FN653056">
    <property type="protein sequence ID" value="CBY24625.1"/>
    <property type="molecule type" value="Genomic_DNA"/>
</dbReference>
<dbReference type="PANTHER" id="PTHR31539">
    <property type="entry name" value="CENTROSOMAL PROTEIN OF 19K CEP19"/>
    <property type="match status" value="1"/>
</dbReference>
<dbReference type="GO" id="GO:0000922">
    <property type="term" value="C:spindle pole"/>
    <property type="evidence" value="ECO:0007669"/>
    <property type="project" value="TreeGrafter"/>
</dbReference>
<keyword evidence="6" id="KW-0963">Cytoplasm</keyword>
<dbReference type="GO" id="GO:0097712">
    <property type="term" value="P:vesicle targeting, trans-Golgi to periciliary membrane compartment"/>
    <property type="evidence" value="ECO:0007669"/>
    <property type="project" value="TreeGrafter"/>
</dbReference>
<keyword evidence="9" id="KW-0206">Cytoskeleton</keyword>
<name>E4XIU1_OIKDI</name>
<dbReference type="Pfam" id="PF14933">
    <property type="entry name" value="CEP19"/>
    <property type="match status" value="1"/>
</dbReference>
<feature type="region of interest" description="Disordered" evidence="11">
    <location>
        <begin position="88"/>
        <end position="269"/>
    </location>
</feature>
<dbReference type="InterPro" id="IPR029412">
    <property type="entry name" value="CEP19"/>
</dbReference>
<accession>E4XIU1</accession>
<evidence type="ECO:0000256" key="3">
    <source>
        <dbReference type="ARBA" id="ARBA00004186"/>
    </source>
</evidence>
<evidence type="ECO:0000256" key="10">
    <source>
        <dbReference type="ARBA" id="ARBA00023273"/>
    </source>
</evidence>
<keyword evidence="8" id="KW-0969">Cilium</keyword>
<reference evidence="12" key="1">
    <citation type="journal article" date="2010" name="Science">
        <title>Plasticity of animal genome architecture unmasked by rapid evolution of a pelagic tunicate.</title>
        <authorList>
            <person name="Denoeud F."/>
            <person name="Henriet S."/>
            <person name="Mungpakdee S."/>
            <person name="Aury J.M."/>
            <person name="Da Silva C."/>
            <person name="Brinkmann H."/>
            <person name="Mikhaleva J."/>
            <person name="Olsen L.C."/>
            <person name="Jubin C."/>
            <person name="Canestro C."/>
            <person name="Bouquet J.M."/>
            <person name="Danks G."/>
            <person name="Poulain J."/>
            <person name="Campsteijn C."/>
            <person name="Adamski M."/>
            <person name="Cross I."/>
            <person name="Yadetie F."/>
            <person name="Muffato M."/>
            <person name="Louis A."/>
            <person name="Butcher S."/>
            <person name="Tsagkogeorga G."/>
            <person name="Konrad A."/>
            <person name="Singh S."/>
            <person name="Jensen M.F."/>
            <person name="Cong E.H."/>
            <person name="Eikeseth-Otteraa H."/>
            <person name="Noel B."/>
            <person name="Anthouard V."/>
            <person name="Porcel B.M."/>
            <person name="Kachouri-Lafond R."/>
            <person name="Nishino A."/>
            <person name="Ugolini M."/>
            <person name="Chourrout P."/>
            <person name="Nishida H."/>
            <person name="Aasland R."/>
            <person name="Huzurbazar S."/>
            <person name="Westhof E."/>
            <person name="Delsuc F."/>
            <person name="Lehrach H."/>
            <person name="Reinhardt R."/>
            <person name="Weissenbach J."/>
            <person name="Roy S.W."/>
            <person name="Artiguenave F."/>
            <person name="Postlethwait J.H."/>
            <person name="Manak J.R."/>
            <person name="Thompson E.M."/>
            <person name="Jaillon O."/>
            <person name="Du Pasquier L."/>
            <person name="Boudinot P."/>
            <person name="Liberles D.A."/>
            <person name="Volff J.N."/>
            <person name="Philippe H."/>
            <person name="Lenhard B."/>
            <person name="Roest Crollius H."/>
            <person name="Wincker P."/>
            <person name="Chourrout D."/>
        </authorList>
    </citation>
    <scope>NUCLEOTIDE SEQUENCE [LARGE SCALE GENOMIC DNA]</scope>
</reference>
<gene>
    <name evidence="12" type="ORF">GSOID_T00012517001</name>
</gene>
<feature type="region of interest" description="Disordered" evidence="11">
    <location>
        <begin position="307"/>
        <end position="330"/>
    </location>
</feature>
<evidence type="ECO:0000256" key="1">
    <source>
        <dbReference type="ARBA" id="ARBA00004114"/>
    </source>
</evidence>
<evidence type="ECO:0000256" key="7">
    <source>
        <dbReference type="ARBA" id="ARBA00022794"/>
    </source>
</evidence>
<dbReference type="Proteomes" id="UP000001307">
    <property type="component" value="Unassembled WGS sequence"/>
</dbReference>
<dbReference type="GO" id="GO:0036064">
    <property type="term" value="C:ciliary basal body"/>
    <property type="evidence" value="ECO:0007669"/>
    <property type="project" value="TreeGrafter"/>
</dbReference>
<comment type="similarity">
    <text evidence="4">Belongs to the CEP19 family.</text>
</comment>
<feature type="compositionally biased region" description="Basic and acidic residues" evidence="11">
    <location>
        <begin position="307"/>
        <end position="316"/>
    </location>
</feature>
<proteinExistence type="inferred from homology"/>
<evidence type="ECO:0000313" key="13">
    <source>
        <dbReference type="Proteomes" id="UP000001307"/>
    </source>
</evidence>
<dbReference type="PANTHER" id="PTHR31539:SF1">
    <property type="entry name" value="CENTROSOMAL PROTEIN OF 19 KDA"/>
    <property type="match status" value="1"/>
</dbReference>
<dbReference type="GO" id="GO:0034454">
    <property type="term" value="P:microtubule anchoring at centrosome"/>
    <property type="evidence" value="ECO:0007669"/>
    <property type="project" value="TreeGrafter"/>
</dbReference>
<evidence type="ECO:0000256" key="4">
    <source>
        <dbReference type="ARBA" id="ARBA00009371"/>
    </source>
</evidence>
<evidence type="ECO:0000256" key="5">
    <source>
        <dbReference type="ARBA" id="ARBA00022015"/>
    </source>
</evidence>
<dbReference type="GO" id="GO:0005814">
    <property type="term" value="C:centriole"/>
    <property type="evidence" value="ECO:0007669"/>
    <property type="project" value="UniProtKB-SubCell"/>
</dbReference>
<evidence type="ECO:0000256" key="8">
    <source>
        <dbReference type="ARBA" id="ARBA00023069"/>
    </source>
</evidence>
<organism evidence="12">
    <name type="scientific">Oikopleura dioica</name>
    <name type="common">Tunicate</name>
    <dbReference type="NCBI Taxonomy" id="34765"/>
    <lineage>
        <taxon>Eukaryota</taxon>
        <taxon>Metazoa</taxon>
        <taxon>Chordata</taxon>
        <taxon>Tunicata</taxon>
        <taxon>Appendicularia</taxon>
        <taxon>Copelata</taxon>
        <taxon>Oikopleuridae</taxon>
        <taxon>Oikopleura</taxon>
    </lineage>
</organism>
<dbReference type="AlphaFoldDB" id="E4XIU1"/>
<evidence type="ECO:0000256" key="11">
    <source>
        <dbReference type="SAM" id="MobiDB-lite"/>
    </source>
</evidence>
<evidence type="ECO:0000256" key="9">
    <source>
        <dbReference type="ARBA" id="ARBA00023212"/>
    </source>
</evidence>
<feature type="compositionally biased region" description="Basic and acidic residues" evidence="11">
    <location>
        <begin position="153"/>
        <end position="165"/>
    </location>
</feature>
<dbReference type="InParanoid" id="E4XIU1"/>
<feature type="compositionally biased region" description="Basic and acidic residues" evidence="11">
    <location>
        <begin position="187"/>
        <end position="198"/>
    </location>
</feature>
<sequence length="330" mass="36921">MPDLQALKIGLKFKPLGLMIMYELVTDEKTCRCRKIPLKVKGLNAMQLMEELLARPNHSTLLSTIPKRKLLSIINRIPNIEQVPCPPEFEENVEEEKQSSVVEAPARAPVRPPSRASQQVMEALLNSDTDDDNSIKTDKSSEKENSQVLVETGTKEDEQSAKESSPDSSYTDPSDSISENLSEVDESSIKNDSAKVSDEDFSDLLKTMNASTKKKTSSIPIFSDDDSESDTASDKTDSDDSFMRNLNQAKAHKENRSSTPSNVSEVDSIMNDENKNFNLLSDDELEKVKISMDVNFQANQLTKEDEGFKYDTREEFNPTVPSGWDTDDSF</sequence>